<keyword evidence="1 4" id="KW-0238">DNA-binding</keyword>
<dbReference type="PROSITE" id="PS50937">
    <property type="entry name" value="HTH_MERR_2"/>
    <property type="match status" value="1"/>
</dbReference>
<evidence type="ECO:0000313" key="4">
    <source>
        <dbReference type="EMBL" id="MDQ0200393.1"/>
    </source>
</evidence>
<gene>
    <name evidence="4" type="ORF">J2S10_003582</name>
</gene>
<dbReference type="PANTHER" id="PTHR30204:SF90">
    <property type="entry name" value="HTH-TYPE TRANSCRIPTIONAL ACTIVATOR MTA"/>
    <property type="match status" value="1"/>
</dbReference>
<feature type="coiled-coil region" evidence="2">
    <location>
        <begin position="93"/>
        <end position="120"/>
    </location>
</feature>
<proteinExistence type="predicted"/>
<evidence type="ECO:0000256" key="2">
    <source>
        <dbReference type="SAM" id="Coils"/>
    </source>
</evidence>
<name>A0ABT9XXW2_9BACI</name>
<dbReference type="InterPro" id="IPR047057">
    <property type="entry name" value="MerR_fam"/>
</dbReference>
<sequence length="254" mass="29481">MLPAITIVRNEGMIINRYWKIGELAKQTGLTVRTLHHYDQIGLFSSSEVTESGHRIYTEADIEKLQQILSLKQLGFSLEEIKAAIENPNFNPIEVINIQLETVKKQIEVQEQLYSRLEGMYQLLATQQEVQSEQFIKLIEVINMSEQYFTKEQLEKMKNQTDQFSLEEKRQVENDWAELIANVRVELEKDTPPESPVVVQLAKRWQELTNKFTGGDPEIIKAAERFHAENPNNPLQYGVDGELYKYIKKAMSHI</sequence>
<dbReference type="Pfam" id="PF07739">
    <property type="entry name" value="TipAS"/>
    <property type="match status" value="1"/>
</dbReference>
<evidence type="ECO:0000256" key="1">
    <source>
        <dbReference type="ARBA" id="ARBA00023125"/>
    </source>
</evidence>
<evidence type="ECO:0000313" key="5">
    <source>
        <dbReference type="Proteomes" id="UP001224122"/>
    </source>
</evidence>
<feature type="domain" description="HTH merR-type" evidence="3">
    <location>
        <begin position="18"/>
        <end position="87"/>
    </location>
</feature>
<dbReference type="GO" id="GO:0003677">
    <property type="term" value="F:DNA binding"/>
    <property type="evidence" value="ECO:0007669"/>
    <property type="project" value="UniProtKB-KW"/>
</dbReference>
<protein>
    <submittedName>
        <fullName evidence="4">DNA-binding transcriptional MerR regulator</fullName>
    </submittedName>
</protein>
<dbReference type="SMART" id="SM00422">
    <property type="entry name" value="HTH_MERR"/>
    <property type="match status" value="1"/>
</dbReference>
<comment type="caution">
    <text evidence="4">The sequence shown here is derived from an EMBL/GenBank/DDBJ whole genome shotgun (WGS) entry which is preliminary data.</text>
</comment>
<dbReference type="PROSITE" id="PS00552">
    <property type="entry name" value="HTH_MERR_1"/>
    <property type="match status" value="1"/>
</dbReference>
<dbReference type="InterPro" id="IPR012925">
    <property type="entry name" value="TipAS_dom"/>
</dbReference>
<dbReference type="Pfam" id="PF13411">
    <property type="entry name" value="MerR_1"/>
    <property type="match status" value="1"/>
</dbReference>
<keyword evidence="5" id="KW-1185">Reference proteome</keyword>
<accession>A0ABT9XXW2</accession>
<dbReference type="RefSeq" id="WP_307410208.1">
    <property type="nucleotide sequence ID" value="NZ_JAUSTW010000006.1"/>
</dbReference>
<dbReference type="InterPro" id="IPR000551">
    <property type="entry name" value="MerR-type_HTH_dom"/>
</dbReference>
<dbReference type="PRINTS" id="PR00040">
    <property type="entry name" value="HTHMERR"/>
</dbReference>
<dbReference type="EMBL" id="JAUSTW010000006">
    <property type="protein sequence ID" value="MDQ0200393.1"/>
    <property type="molecule type" value="Genomic_DNA"/>
</dbReference>
<dbReference type="Proteomes" id="UP001224122">
    <property type="component" value="Unassembled WGS sequence"/>
</dbReference>
<dbReference type="Gene3D" id="1.10.1660.10">
    <property type="match status" value="1"/>
</dbReference>
<dbReference type="PANTHER" id="PTHR30204">
    <property type="entry name" value="REDOX-CYCLING DRUG-SENSING TRANSCRIPTIONAL ACTIVATOR SOXR"/>
    <property type="match status" value="1"/>
</dbReference>
<keyword evidence="2" id="KW-0175">Coiled coil</keyword>
<evidence type="ECO:0000259" key="3">
    <source>
        <dbReference type="PROSITE" id="PS50937"/>
    </source>
</evidence>
<organism evidence="4 5">
    <name type="scientific">Neobacillus ginsengisoli</name>
    <dbReference type="NCBI Taxonomy" id="904295"/>
    <lineage>
        <taxon>Bacteria</taxon>
        <taxon>Bacillati</taxon>
        <taxon>Bacillota</taxon>
        <taxon>Bacilli</taxon>
        <taxon>Bacillales</taxon>
        <taxon>Bacillaceae</taxon>
        <taxon>Neobacillus</taxon>
    </lineage>
</organism>
<dbReference type="InterPro" id="IPR009061">
    <property type="entry name" value="DNA-bd_dom_put_sf"/>
</dbReference>
<reference evidence="4 5" key="1">
    <citation type="submission" date="2023-07" db="EMBL/GenBank/DDBJ databases">
        <title>Genomic Encyclopedia of Type Strains, Phase IV (KMG-IV): sequencing the most valuable type-strain genomes for metagenomic binning, comparative biology and taxonomic classification.</title>
        <authorList>
            <person name="Goeker M."/>
        </authorList>
    </citation>
    <scope>NUCLEOTIDE SEQUENCE [LARGE SCALE GENOMIC DNA]</scope>
    <source>
        <strain evidence="4 5">DSM 27594</strain>
    </source>
</reference>
<dbReference type="SUPFAM" id="SSF46955">
    <property type="entry name" value="Putative DNA-binding domain"/>
    <property type="match status" value="1"/>
</dbReference>
<dbReference type="CDD" id="cd04788">
    <property type="entry name" value="HTH_NolA-AlbR"/>
    <property type="match status" value="1"/>
</dbReference>